<keyword evidence="2" id="KW-0472">Membrane</keyword>
<keyword evidence="2" id="KW-1133">Transmembrane helix</keyword>
<feature type="compositionally biased region" description="Acidic residues" evidence="1">
    <location>
        <begin position="79"/>
        <end position="89"/>
    </location>
</feature>
<name>J9F8N6_9ZZZZ</name>
<proteinExistence type="predicted"/>
<feature type="region of interest" description="Disordered" evidence="1">
    <location>
        <begin position="71"/>
        <end position="148"/>
    </location>
</feature>
<gene>
    <name evidence="3" type="ORF">EVA_20624</name>
</gene>
<comment type="caution">
    <text evidence="3">The sequence shown here is derived from an EMBL/GenBank/DDBJ whole genome shotgun (WGS) entry which is preliminary data.</text>
</comment>
<sequence length="148" mass="16309">MKRSLQDIVCDLLVGAGLIAVIGLGSASLWYEAQTTISDETSKDELLPPLEEEWDDTTDEFTEEDQVLTPMQEVPMIEDTPEVTVEEPDTLSTLPSTEEPNDTTQLHIPASETTDPHPSVSTETKKTHTQQQVPVTHTAPTSKDTLIH</sequence>
<feature type="compositionally biased region" description="Low complexity" evidence="1">
    <location>
        <begin position="129"/>
        <end position="141"/>
    </location>
</feature>
<dbReference type="AlphaFoldDB" id="J9F8N6"/>
<feature type="transmembrane region" description="Helical" evidence="2">
    <location>
        <begin position="12"/>
        <end position="31"/>
    </location>
</feature>
<evidence type="ECO:0000256" key="1">
    <source>
        <dbReference type="SAM" id="MobiDB-lite"/>
    </source>
</evidence>
<dbReference type="EMBL" id="AMCI01008288">
    <property type="protein sequence ID" value="EJW91266.1"/>
    <property type="molecule type" value="Genomic_DNA"/>
</dbReference>
<reference evidence="3" key="1">
    <citation type="journal article" date="2012" name="PLoS ONE">
        <title>Gene sets for utilization of primary and secondary nutrition supplies in the distal gut of endangered iberian lynx.</title>
        <authorList>
            <person name="Alcaide M."/>
            <person name="Messina E."/>
            <person name="Richter M."/>
            <person name="Bargiela R."/>
            <person name="Peplies J."/>
            <person name="Huws S.A."/>
            <person name="Newbold C.J."/>
            <person name="Golyshin P.N."/>
            <person name="Simon M.A."/>
            <person name="Lopez G."/>
            <person name="Yakimov M.M."/>
            <person name="Ferrer M."/>
        </authorList>
    </citation>
    <scope>NUCLEOTIDE SEQUENCE</scope>
</reference>
<keyword evidence="2" id="KW-0812">Transmembrane</keyword>
<evidence type="ECO:0000256" key="2">
    <source>
        <dbReference type="SAM" id="Phobius"/>
    </source>
</evidence>
<organism evidence="3">
    <name type="scientific">gut metagenome</name>
    <dbReference type="NCBI Taxonomy" id="749906"/>
    <lineage>
        <taxon>unclassified sequences</taxon>
        <taxon>metagenomes</taxon>
        <taxon>organismal metagenomes</taxon>
    </lineage>
</organism>
<protein>
    <submittedName>
        <fullName evidence="3">Uncharacterized protein</fullName>
    </submittedName>
</protein>
<feature type="compositionally biased region" description="Polar residues" evidence="1">
    <location>
        <begin position="90"/>
        <end position="106"/>
    </location>
</feature>
<evidence type="ECO:0000313" key="3">
    <source>
        <dbReference type="EMBL" id="EJW91266.1"/>
    </source>
</evidence>
<accession>J9F8N6</accession>